<dbReference type="AlphaFoldDB" id="T1I712"/>
<dbReference type="Proteomes" id="UP000015103">
    <property type="component" value="Unassembled WGS sequence"/>
</dbReference>
<organism evidence="1 2">
    <name type="scientific">Rhodnius prolixus</name>
    <name type="common">Triatomid bug</name>
    <dbReference type="NCBI Taxonomy" id="13249"/>
    <lineage>
        <taxon>Eukaryota</taxon>
        <taxon>Metazoa</taxon>
        <taxon>Ecdysozoa</taxon>
        <taxon>Arthropoda</taxon>
        <taxon>Hexapoda</taxon>
        <taxon>Insecta</taxon>
        <taxon>Pterygota</taxon>
        <taxon>Neoptera</taxon>
        <taxon>Paraneoptera</taxon>
        <taxon>Hemiptera</taxon>
        <taxon>Heteroptera</taxon>
        <taxon>Panheteroptera</taxon>
        <taxon>Cimicomorpha</taxon>
        <taxon>Reduviidae</taxon>
        <taxon>Triatominae</taxon>
        <taxon>Rhodnius</taxon>
    </lineage>
</organism>
<dbReference type="HOGENOM" id="CLU_2674165_0_0_1"/>
<dbReference type="InParanoid" id="T1I712"/>
<evidence type="ECO:0000313" key="1">
    <source>
        <dbReference type="EnsemblMetazoa" id="RPRC012084-PA"/>
    </source>
</evidence>
<dbReference type="VEuPathDB" id="VectorBase:RPRC012084"/>
<protein>
    <submittedName>
        <fullName evidence="1">Uncharacterized protein</fullName>
    </submittedName>
</protein>
<dbReference type="EnsemblMetazoa" id="RPRC012084-RA">
    <property type="protein sequence ID" value="RPRC012084-PA"/>
    <property type="gene ID" value="RPRC012084"/>
</dbReference>
<dbReference type="EMBL" id="ACPB03005127">
    <property type="status" value="NOT_ANNOTATED_CDS"/>
    <property type="molecule type" value="Genomic_DNA"/>
</dbReference>
<proteinExistence type="predicted"/>
<evidence type="ECO:0000313" key="2">
    <source>
        <dbReference type="Proteomes" id="UP000015103"/>
    </source>
</evidence>
<sequence length="75" mass="8911">MVKPLVKQTALNADAIKYKIQKVKTRCSDVEKEIDQFMLSYKVALENHWQTLRNDIEEVNYENKRIHVLQLLPIK</sequence>
<reference evidence="1" key="1">
    <citation type="submission" date="2015-05" db="UniProtKB">
        <authorList>
            <consortium name="EnsemblMetazoa"/>
        </authorList>
    </citation>
    <scope>IDENTIFICATION</scope>
</reference>
<accession>T1I712</accession>
<name>T1I712_RHOPR</name>
<keyword evidence="2" id="KW-1185">Reference proteome</keyword>